<dbReference type="SUPFAM" id="SSF75011">
    <property type="entry name" value="3-carboxy-cis,cis-mucoante lactonizing enzyme"/>
    <property type="match status" value="1"/>
</dbReference>
<proteinExistence type="inferred from homology"/>
<organism evidence="3 4">
    <name type="scientific">Lasiodiplodia theobromae</name>
    <dbReference type="NCBI Taxonomy" id="45133"/>
    <lineage>
        <taxon>Eukaryota</taxon>
        <taxon>Fungi</taxon>
        <taxon>Dikarya</taxon>
        <taxon>Ascomycota</taxon>
        <taxon>Pezizomycotina</taxon>
        <taxon>Dothideomycetes</taxon>
        <taxon>Dothideomycetes incertae sedis</taxon>
        <taxon>Botryosphaeriales</taxon>
        <taxon>Botryosphaeriaceae</taxon>
        <taxon>Lasiodiplodia</taxon>
    </lineage>
</organism>
<dbReference type="GO" id="GO:0008430">
    <property type="term" value="F:selenium binding"/>
    <property type="evidence" value="ECO:0007669"/>
    <property type="project" value="InterPro"/>
</dbReference>
<evidence type="ECO:0000256" key="2">
    <source>
        <dbReference type="ARBA" id="ARBA00023266"/>
    </source>
</evidence>
<sequence length="482" mass="52964">MDPTFYRTPADAMAAPAEQLAYVVGLDPAHKKEEAIFVVDLDRSSSSYGRVIHATKVPAGSELHHFGWNACSSALKHEGHDATNLQRRYLLVPALRSSNIFVVDTAPDPRRPSLVKTIPAAALASQAGYSRPHTVHCGPSGVFVTCLGSGGATASDDGNGPGGIALLDHDSFDVVRAWETQRGPQHFHYDAWWHLNRNTLVSSEWGSPAMFEDGLVPELLLANKYGHALHFWDLGRGRHVQRIDLGEEHQMVLEVRPSHDPEATWGFVGVVVSTADLSGSIWRWYLDEEESDEGKRWKLEKVITIPAQKVDDASSLPPLLQPFGGAVPPIITDIDLSVDDRYLYVSCWVTGELKQYDVSDPKHPKETGSVRLGGVFDPAAHPSRPDQPLGGGPQMVEVSRDGRRIYFTNSLYSSWDDQFYPKGVGAWMAKADVLPGGGLKVDKDFFLSDGDFKGLRVHQIRLQGGDASTDSYCYRSATRANI</sequence>
<evidence type="ECO:0000256" key="1">
    <source>
        <dbReference type="ARBA" id="ARBA00005606"/>
    </source>
</evidence>
<name>A0A5N5DTX3_9PEZI</name>
<comment type="caution">
    <text evidence="3">The sequence shown here is derived from an EMBL/GenBank/DDBJ whole genome shotgun (WGS) entry which is preliminary data.</text>
</comment>
<gene>
    <name evidence="3" type="primary">selenbp1</name>
    <name evidence="3" type="ORF">DBV05_g1657</name>
</gene>
<dbReference type="EMBL" id="VCHE01000006">
    <property type="protein sequence ID" value="KAB2579674.1"/>
    <property type="molecule type" value="Genomic_DNA"/>
</dbReference>
<dbReference type="PANTHER" id="PTHR23300:SF0">
    <property type="entry name" value="METHANETHIOL OXIDASE"/>
    <property type="match status" value="1"/>
</dbReference>
<dbReference type="OrthoDB" id="10252446at2759"/>
<comment type="similarity">
    <text evidence="1">Belongs to the selenium-binding protein family.</text>
</comment>
<keyword evidence="4" id="KW-1185">Reference proteome</keyword>
<protein>
    <submittedName>
        <fullName evidence="3">Selenium-binding protein 1</fullName>
    </submittedName>
</protein>
<reference evidence="3 4" key="1">
    <citation type="journal article" date="2019" name="Sci. Rep.">
        <title>A multi-omics analysis of the grapevine pathogen Lasiodiplodia theobromae reveals that temperature affects the expression of virulence- and pathogenicity-related genes.</title>
        <authorList>
            <person name="Felix C."/>
            <person name="Meneses R."/>
            <person name="Goncalves M.F.M."/>
            <person name="Tilleman L."/>
            <person name="Duarte A.S."/>
            <person name="Jorrin-Novo J.V."/>
            <person name="Van de Peer Y."/>
            <person name="Deforce D."/>
            <person name="Van Nieuwerburgh F."/>
            <person name="Esteves A.C."/>
            <person name="Alves A."/>
        </authorList>
    </citation>
    <scope>NUCLEOTIDE SEQUENCE [LARGE SCALE GENOMIC DNA]</scope>
    <source>
        <strain evidence="3 4">LA-SOL3</strain>
    </source>
</reference>
<dbReference type="Pfam" id="PF05694">
    <property type="entry name" value="SBP56"/>
    <property type="match status" value="1"/>
</dbReference>
<dbReference type="PANTHER" id="PTHR23300">
    <property type="entry name" value="METHANETHIOL OXIDASE"/>
    <property type="match status" value="1"/>
</dbReference>
<evidence type="ECO:0000313" key="4">
    <source>
        <dbReference type="Proteomes" id="UP000325902"/>
    </source>
</evidence>
<dbReference type="InterPro" id="IPR008826">
    <property type="entry name" value="Se-bd"/>
</dbReference>
<evidence type="ECO:0000313" key="3">
    <source>
        <dbReference type="EMBL" id="KAB2579674.1"/>
    </source>
</evidence>
<dbReference type="Proteomes" id="UP000325902">
    <property type="component" value="Unassembled WGS sequence"/>
</dbReference>
<keyword evidence="2" id="KW-0711">Selenium</keyword>
<accession>A0A5N5DTX3</accession>
<dbReference type="AlphaFoldDB" id="A0A5N5DTX3"/>